<organism evidence="1 2">
    <name type="scientific">Schleiferilactobacillus harbinensis DSM 16991</name>
    <dbReference type="NCBI Taxonomy" id="1122147"/>
    <lineage>
        <taxon>Bacteria</taxon>
        <taxon>Bacillati</taxon>
        <taxon>Bacillota</taxon>
        <taxon>Bacilli</taxon>
        <taxon>Lactobacillales</taxon>
        <taxon>Lactobacillaceae</taxon>
        <taxon>Schleiferilactobacillus</taxon>
    </lineage>
</organism>
<reference evidence="1 2" key="1">
    <citation type="journal article" date="2015" name="Genome Announc.">
        <title>Expanding the biotechnology potential of lactobacilli through comparative genomics of 213 strains and associated genera.</title>
        <authorList>
            <person name="Sun Z."/>
            <person name="Harris H.M."/>
            <person name="McCann A."/>
            <person name="Guo C."/>
            <person name="Argimon S."/>
            <person name="Zhang W."/>
            <person name="Yang X."/>
            <person name="Jeffery I.B."/>
            <person name="Cooney J.C."/>
            <person name="Kagawa T.F."/>
            <person name="Liu W."/>
            <person name="Song Y."/>
            <person name="Salvetti E."/>
            <person name="Wrobel A."/>
            <person name="Rasinkangas P."/>
            <person name="Parkhill J."/>
            <person name="Rea M.C."/>
            <person name="O'Sullivan O."/>
            <person name="Ritari J."/>
            <person name="Douillard F.P."/>
            <person name="Paul Ross R."/>
            <person name="Yang R."/>
            <person name="Briner A.E."/>
            <person name="Felis G.E."/>
            <person name="de Vos W.M."/>
            <person name="Barrangou R."/>
            <person name="Klaenhammer T.R."/>
            <person name="Caufield P.W."/>
            <person name="Cui Y."/>
            <person name="Zhang H."/>
            <person name="O'Toole P.W."/>
        </authorList>
    </citation>
    <scope>NUCLEOTIDE SEQUENCE [LARGE SCALE GENOMIC DNA]</scope>
    <source>
        <strain evidence="1 2">DSM 16991</strain>
    </source>
</reference>
<comment type="caution">
    <text evidence="1">The sequence shown here is derived from an EMBL/GenBank/DDBJ whole genome shotgun (WGS) entry which is preliminary data.</text>
</comment>
<protein>
    <recommendedName>
        <fullName evidence="3">DUF2357 domain-containing protein</fullName>
    </recommendedName>
</protein>
<proteinExistence type="predicted"/>
<dbReference type="Proteomes" id="UP000050949">
    <property type="component" value="Unassembled WGS sequence"/>
</dbReference>
<dbReference type="AlphaFoldDB" id="A0A0R1X4Q5"/>
<dbReference type="InterPro" id="IPR007505">
    <property type="entry name" value="PDDEXK_7"/>
</dbReference>
<dbReference type="OrthoDB" id="1632997at2"/>
<accession>A0A0R1X4Q5</accession>
<dbReference type="PATRIC" id="fig|1122147.4.peg.1113"/>
<name>A0A0R1X4Q5_9LACO</name>
<evidence type="ECO:0000313" key="1">
    <source>
        <dbReference type="EMBL" id="KRM25176.1"/>
    </source>
</evidence>
<sequence>MDSQCNILMHMEQNKGQKYEASLKLYSQDVLTSIDQRDILSIPEYSYFDIQMSSSNSDDRFLIPELDDYSVDNRVATSKSGAQFAYYPNIAYILFSGSWNHQIESSKHQDVPLTPGFYTIQVIHNNKSYFAYWQVVPKDLNDEEWKLMRRDVEDKVRGLALEYSVHKRNVVRALELGQVGDNYLDDDTAFLLSQQSEIQFAVEQLRNEAKFRISKSYSWKPSGMKAEIDQTTMRMIVDRPDKKGSLYSPTRYLEFNVPANQWLKLFIVTIVDVCVSQVSRITRVLEKLKSSFQSVSQYRGKRTPSEWHFIEESYSRGVSVLSEAMASLQKLRYYLSDVLHDDFLSSVQLPSNTSLPKILMLNPIYNLLYKSYSSLKHRSQHILFDDYYSKYWKKTAQLYEIWTYIQTLDALIQLGYVPRSGWIYDQKAGETSLLLPFLDEGTQVHLSNSSLSLLLTYNQPIKSRPSRSTHDRPLLTYSPRNKPDIRIDVFTLSNDFLGSIVLDAKYKKLNKLLSERTTEGHGQLADQFRAYRDDTYSTITTFKRVADIRIVESVLVLYPSNPVDQSVSVRESANHVYYIQLKPKTGFANLMDKLQERIANLHERETLLDNDISSPK</sequence>
<evidence type="ECO:0008006" key="3">
    <source>
        <dbReference type="Google" id="ProtNLM"/>
    </source>
</evidence>
<dbReference type="RefSeq" id="WP_027829548.1">
    <property type="nucleotide sequence ID" value="NZ_AUEH01000074.1"/>
</dbReference>
<dbReference type="Pfam" id="PF04411">
    <property type="entry name" value="PDDEXK_7"/>
    <property type="match status" value="1"/>
</dbReference>
<evidence type="ECO:0000313" key="2">
    <source>
        <dbReference type="Proteomes" id="UP000050949"/>
    </source>
</evidence>
<dbReference type="EMBL" id="AZFW01000124">
    <property type="protein sequence ID" value="KRM25176.1"/>
    <property type="molecule type" value="Genomic_DNA"/>
</dbReference>
<gene>
    <name evidence="1" type="ORF">FC91_GL001074</name>
</gene>